<keyword evidence="2" id="KW-1185">Reference proteome</keyword>
<accession>A0ABY9HNC2</accession>
<dbReference type="Gene3D" id="1.25.40.10">
    <property type="entry name" value="Tetratricopeptide repeat domain"/>
    <property type="match status" value="1"/>
</dbReference>
<dbReference type="RefSeq" id="WP_306057084.1">
    <property type="nucleotide sequence ID" value="NZ_CP120997.1"/>
</dbReference>
<name>A0ABY9HNC2_9ACTN</name>
<evidence type="ECO:0008006" key="3">
    <source>
        <dbReference type="Google" id="ProtNLM"/>
    </source>
</evidence>
<reference evidence="1 2" key="1">
    <citation type="submission" date="2023-03" db="EMBL/GenBank/DDBJ databases">
        <title>Isolation and description of six Streptomyces strains from soil environments, able to metabolize different microbial glucans.</title>
        <authorList>
            <person name="Widen T."/>
            <person name="Larsbrink J."/>
        </authorList>
    </citation>
    <scope>NUCLEOTIDE SEQUENCE [LARGE SCALE GENOMIC DNA]</scope>
    <source>
        <strain evidence="1 2">Mut1</strain>
    </source>
</reference>
<proteinExistence type="predicted"/>
<sequence>MREAAAALGWEAPFDAEELPREWVERLPVPQASLQDRLRALGPFFEVAARGPVYEHLLGVAMLRAGQVFGAAATLLSALGSDPRRRGAWVDAATAYAATERLDMAMWLLAHVVSGFEDVGPHTSPYPKDSPRAAEAQNRLVAARRRHEQHVDELRFLGLRTALDADIRERLGDEPLGTDRVLLHTAALISLGEARDALEPYDRAAALLEQDMLPVAGTTLEQMARIRIAAGPARERDKVLARLRRTAPHSQVLARLHKPTLMERRMRAQEASYEALLLVTEAERGQRSLREPLEQLRLRARASEHPKPYREALARLGGHRRRGQHDGG</sequence>
<evidence type="ECO:0000313" key="2">
    <source>
        <dbReference type="Proteomes" id="UP001239522"/>
    </source>
</evidence>
<protein>
    <recommendedName>
        <fullName evidence="3">Transcriptional regulator</fullName>
    </recommendedName>
</protein>
<organism evidence="1 2">
    <name type="scientific">Streptomyces castrisilvae</name>
    <dbReference type="NCBI Taxonomy" id="3033811"/>
    <lineage>
        <taxon>Bacteria</taxon>
        <taxon>Bacillati</taxon>
        <taxon>Actinomycetota</taxon>
        <taxon>Actinomycetes</taxon>
        <taxon>Kitasatosporales</taxon>
        <taxon>Streptomycetaceae</taxon>
        <taxon>Streptomyces</taxon>
    </lineage>
</organism>
<gene>
    <name evidence="1" type="ORF">P8A18_22610</name>
</gene>
<evidence type="ECO:0000313" key="1">
    <source>
        <dbReference type="EMBL" id="WLQ36050.1"/>
    </source>
</evidence>
<dbReference type="InterPro" id="IPR011990">
    <property type="entry name" value="TPR-like_helical_dom_sf"/>
</dbReference>
<dbReference type="Proteomes" id="UP001239522">
    <property type="component" value="Chromosome"/>
</dbReference>
<dbReference type="EMBL" id="CP120997">
    <property type="protein sequence ID" value="WLQ36050.1"/>
    <property type="molecule type" value="Genomic_DNA"/>
</dbReference>